<dbReference type="STRING" id="35622.SAMN04489764_1622"/>
<dbReference type="InterPro" id="IPR036249">
    <property type="entry name" value="Thioredoxin-like_sf"/>
</dbReference>
<accession>A0A1H1CS35</accession>
<dbReference type="PROSITE" id="PS51352">
    <property type="entry name" value="THIOREDOXIN_2"/>
    <property type="match status" value="1"/>
</dbReference>
<feature type="region of interest" description="Disordered" evidence="2">
    <location>
        <begin position="141"/>
        <end position="161"/>
    </location>
</feature>
<evidence type="ECO:0000256" key="1">
    <source>
        <dbReference type="ARBA" id="ARBA00023125"/>
    </source>
</evidence>
<dbReference type="PROSITE" id="PS50937">
    <property type="entry name" value="HTH_MERR_2"/>
    <property type="match status" value="1"/>
</dbReference>
<evidence type="ECO:0000313" key="5">
    <source>
        <dbReference type="EMBL" id="SDQ67127.1"/>
    </source>
</evidence>
<dbReference type="Pfam" id="PF08534">
    <property type="entry name" value="Redoxin"/>
    <property type="match status" value="1"/>
</dbReference>
<dbReference type="Gene3D" id="3.40.30.10">
    <property type="entry name" value="Glutaredoxin"/>
    <property type="match status" value="1"/>
</dbReference>
<dbReference type="PANTHER" id="PTHR30204:SF97">
    <property type="entry name" value="MERR FAMILY REGULATORY PROTEIN"/>
    <property type="match status" value="1"/>
</dbReference>
<organism evidence="5 6">
    <name type="scientific">Thermostaphylospora chromogena</name>
    <dbReference type="NCBI Taxonomy" id="35622"/>
    <lineage>
        <taxon>Bacteria</taxon>
        <taxon>Bacillati</taxon>
        <taxon>Actinomycetota</taxon>
        <taxon>Actinomycetes</taxon>
        <taxon>Streptosporangiales</taxon>
        <taxon>Thermomonosporaceae</taxon>
        <taxon>Thermostaphylospora</taxon>
    </lineage>
</organism>
<gene>
    <name evidence="5" type="ORF">SAMN04489764_1622</name>
</gene>
<name>A0A1H1CS35_9ACTN</name>
<keyword evidence="1" id="KW-0238">DNA-binding</keyword>
<dbReference type="InterPro" id="IPR013766">
    <property type="entry name" value="Thioredoxin_domain"/>
</dbReference>
<dbReference type="CDD" id="cd03017">
    <property type="entry name" value="PRX_BCP"/>
    <property type="match status" value="1"/>
</dbReference>
<dbReference type="SMART" id="SM00422">
    <property type="entry name" value="HTH_MERR"/>
    <property type="match status" value="1"/>
</dbReference>
<evidence type="ECO:0000313" key="6">
    <source>
        <dbReference type="Proteomes" id="UP000217103"/>
    </source>
</evidence>
<dbReference type="GO" id="GO:0016491">
    <property type="term" value="F:oxidoreductase activity"/>
    <property type="evidence" value="ECO:0007669"/>
    <property type="project" value="InterPro"/>
</dbReference>
<evidence type="ECO:0000259" key="3">
    <source>
        <dbReference type="PROSITE" id="PS50937"/>
    </source>
</evidence>
<evidence type="ECO:0000259" key="4">
    <source>
        <dbReference type="PROSITE" id="PS51352"/>
    </source>
</evidence>
<dbReference type="SUPFAM" id="SSF52833">
    <property type="entry name" value="Thioredoxin-like"/>
    <property type="match status" value="1"/>
</dbReference>
<proteinExistence type="predicted"/>
<keyword evidence="6" id="KW-1185">Reference proteome</keyword>
<dbReference type="InterPro" id="IPR009061">
    <property type="entry name" value="DNA-bd_dom_put_sf"/>
</dbReference>
<dbReference type="Pfam" id="PF13411">
    <property type="entry name" value="MerR_1"/>
    <property type="match status" value="1"/>
</dbReference>
<dbReference type="SUPFAM" id="SSF46955">
    <property type="entry name" value="Putative DNA-binding domain"/>
    <property type="match status" value="1"/>
</dbReference>
<evidence type="ECO:0000256" key="2">
    <source>
        <dbReference type="SAM" id="MobiDB-lite"/>
    </source>
</evidence>
<dbReference type="InterPro" id="IPR013740">
    <property type="entry name" value="Redoxin"/>
</dbReference>
<dbReference type="Gene3D" id="1.10.1660.10">
    <property type="match status" value="1"/>
</dbReference>
<dbReference type="Proteomes" id="UP000217103">
    <property type="component" value="Unassembled WGS sequence"/>
</dbReference>
<feature type="domain" description="Thioredoxin" evidence="4">
    <location>
        <begin position="154"/>
        <end position="319"/>
    </location>
</feature>
<dbReference type="EMBL" id="FNKK01000002">
    <property type="protein sequence ID" value="SDQ67127.1"/>
    <property type="molecule type" value="Genomic_DNA"/>
</dbReference>
<dbReference type="InterPro" id="IPR047057">
    <property type="entry name" value="MerR_fam"/>
</dbReference>
<dbReference type="InterPro" id="IPR000551">
    <property type="entry name" value="MerR-type_HTH_dom"/>
</dbReference>
<dbReference type="GO" id="GO:0003700">
    <property type="term" value="F:DNA-binding transcription factor activity"/>
    <property type="evidence" value="ECO:0007669"/>
    <property type="project" value="InterPro"/>
</dbReference>
<feature type="domain" description="HTH merR-type" evidence="3">
    <location>
        <begin position="5"/>
        <end position="73"/>
    </location>
</feature>
<dbReference type="RefSeq" id="WP_093258466.1">
    <property type="nucleotide sequence ID" value="NZ_FNKK01000002.1"/>
</dbReference>
<dbReference type="PANTHER" id="PTHR30204">
    <property type="entry name" value="REDOX-CYCLING DRUG-SENSING TRANSCRIPTIONAL ACTIVATOR SOXR"/>
    <property type="match status" value="1"/>
</dbReference>
<dbReference type="OrthoDB" id="5296483at2"/>
<protein>
    <submittedName>
        <fullName evidence="5">Peroxiredoxin</fullName>
    </submittedName>
</protein>
<dbReference type="GO" id="GO:0003677">
    <property type="term" value="F:DNA binding"/>
    <property type="evidence" value="ECO:0007669"/>
    <property type="project" value="UniProtKB-KW"/>
</dbReference>
<reference evidence="5 6" key="1">
    <citation type="submission" date="2016-10" db="EMBL/GenBank/DDBJ databases">
        <authorList>
            <person name="de Groot N.N."/>
        </authorList>
    </citation>
    <scope>NUCLEOTIDE SEQUENCE [LARGE SCALE GENOMIC DNA]</scope>
    <source>
        <strain evidence="5 6">DSM 43794</strain>
    </source>
</reference>
<dbReference type="AlphaFoldDB" id="A0A1H1CS35"/>
<sequence length="319" mass="35336">MDAETLTVSEVCALTGATRKALRGYEELGLLTPRRAANGYRMYDAHQVRLVREIRQLNELGIPLSHMRPFVDCLNSGSAHADACPATLSEYRRAIERIDDMLTVLSAKREALVASLSTASRRLLEKMRDVDAANPRLVLPARLPEPEDDGAADHLPGQRLPSLALPSTDGTDIDLAALGRGRTLIYVFPMTGAPDQDMPDGWDAIPGARGCSAHNCDMRNHYADLVQAGVRRVFGLSSQPIDYQRLLAETLRLPYPLLTDEDLRLARDPGLPTFTAAGLTLYRRQALLVKDGIIEHVFYPIFPPDRHAETVLRWLARNP</sequence>